<evidence type="ECO:0000256" key="1">
    <source>
        <dbReference type="SAM" id="MobiDB-lite"/>
    </source>
</evidence>
<name>A0ABR4GJJ7_9EURO</name>
<gene>
    <name evidence="2" type="ORF">BJX66DRAFT_23113</name>
</gene>
<keyword evidence="3" id="KW-1185">Reference proteome</keyword>
<organism evidence="2 3">
    <name type="scientific">Aspergillus keveii</name>
    <dbReference type="NCBI Taxonomy" id="714993"/>
    <lineage>
        <taxon>Eukaryota</taxon>
        <taxon>Fungi</taxon>
        <taxon>Dikarya</taxon>
        <taxon>Ascomycota</taxon>
        <taxon>Pezizomycotina</taxon>
        <taxon>Eurotiomycetes</taxon>
        <taxon>Eurotiomycetidae</taxon>
        <taxon>Eurotiales</taxon>
        <taxon>Aspergillaceae</taxon>
        <taxon>Aspergillus</taxon>
        <taxon>Aspergillus subgen. Nidulantes</taxon>
    </lineage>
</organism>
<evidence type="ECO:0000313" key="3">
    <source>
        <dbReference type="Proteomes" id="UP001610563"/>
    </source>
</evidence>
<accession>A0ABR4GJJ7</accession>
<dbReference type="Proteomes" id="UP001610563">
    <property type="component" value="Unassembled WGS sequence"/>
</dbReference>
<evidence type="ECO:0000313" key="2">
    <source>
        <dbReference type="EMBL" id="KAL2798749.1"/>
    </source>
</evidence>
<sequence>MHPSTNSCRPVWILARLTTCGGKRCRGLNVQGYRWPRREIIRHRFLALSTVDDLRYRLQYSARLCLRVSCKSASLSSSRRRRSGGGSRIRPAKRKGMKSVTLHLHRKVWNDLTKERWSYASCDNFFTRALLCGLDLDAFADRNWICQKLTNRCNKRPLEKSHLVHPIFEVFADPGHIFALSLSRRQA</sequence>
<protein>
    <submittedName>
        <fullName evidence="2">Uncharacterized protein</fullName>
    </submittedName>
</protein>
<feature type="region of interest" description="Disordered" evidence="1">
    <location>
        <begin position="77"/>
        <end position="96"/>
    </location>
</feature>
<reference evidence="2 3" key="1">
    <citation type="submission" date="2024-07" db="EMBL/GenBank/DDBJ databases">
        <title>Section-level genome sequencing and comparative genomics of Aspergillus sections Usti and Cavernicolus.</title>
        <authorList>
            <consortium name="Lawrence Berkeley National Laboratory"/>
            <person name="Nybo J.L."/>
            <person name="Vesth T.C."/>
            <person name="Theobald S."/>
            <person name="Frisvad J.C."/>
            <person name="Larsen T.O."/>
            <person name="Kjaerboelling I."/>
            <person name="Rothschild-Mancinelli K."/>
            <person name="Lyhne E.K."/>
            <person name="Kogle M.E."/>
            <person name="Barry K."/>
            <person name="Clum A."/>
            <person name="Na H."/>
            <person name="Ledsgaard L."/>
            <person name="Lin J."/>
            <person name="Lipzen A."/>
            <person name="Kuo A."/>
            <person name="Riley R."/>
            <person name="Mondo S."/>
            <person name="Labutti K."/>
            <person name="Haridas S."/>
            <person name="Pangalinan J."/>
            <person name="Salamov A.A."/>
            <person name="Simmons B.A."/>
            <person name="Magnuson J.K."/>
            <person name="Chen J."/>
            <person name="Drula E."/>
            <person name="Henrissat B."/>
            <person name="Wiebenga A."/>
            <person name="Lubbers R.J."/>
            <person name="Gomes A.C."/>
            <person name="Makela M.R."/>
            <person name="Stajich J."/>
            <person name="Grigoriev I.V."/>
            <person name="Mortensen U.H."/>
            <person name="De Vries R.P."/>
            <person name="Baker S.E."/>
            <person name="Andersen M.R."/>
        </authorList>
    </citation>
    <scope>NUCLEOTIDE SEQUENCE [LARGE SCALE GENOMIC DNA]</scope>
    <source>
        <strain evidence="2 3">CBS 209.92</strain>
    </source>
</reference>
<proteinExistence type="predicted"/>
<dbReference type="EMBL" id="JBFTWV010000011">
    <property type="protein sequence ID" value="KAL2798749.1"/>
    <property type="molecule type" value="Genomic_DNA"/>
</dbReference>
<comment type="caution">
    <text evidence="2">The sequence shown here is derived from an EMBL/GenBank/DDBJ whole genome shotgun (WGS) entry which is preliminary data.</text>
</comment>